<feature type="transmembrane region" description="Helical" evidence="1">
    <location>
        <begin position="100"/>
        <end position="121"/>
    </location>
</feature>
<evidence type="ECO:0000313" key="3">
    <source>
        <dbReference type="Proteomes" id="UP000034653"/>
    </source>
</evidence>
<feature type="transmembrane region" description="Helical" evidence="1">
    <location>
        <begin position="306"/>
        <end position="327"/>
    </location>
</feature>
<keyword evidence="1" id="KW-0472">Membrane</keyword>
<feature type="transmembrane region" description="Helical" evidence="1">
    <location>
        <begin position="334"/>
        <end position="352"/>
    </location>
</feature>
<feature type="transmembrane region" description="Helical" evidence="1">
    <location>
        <begin position="225"/>
        <end position="256"/>
    </location>
</feature>
<dbReference type="EMBL" id="LCLG01000003">
    <property type="protein sequence ID" value="KKU12265.1"/>
    <property type="molecule type" value="Genomic_DNA"/>
</dbReference>
<feature type="transmembrane region" description="Helical" evidence="1">
    <location>
        <begin position="358"/>
        <end position="377"/>
    </location>
</feature>
<gene>
    <name evidence="2" type="ORF">UX19_C0003G0020</name>
</gene>
<evidence type="ECO:0000313" key="2">
    <source>
        <dbReference type="EMBL" id="KKU12265.1"/>
    </source>
</evidence>
<protein>
    <recommendedName>
        <fullName evidence="4">Glycosyltransferase RgtA/B/C/D-like domain-containing protein</fullName>
    </recommendedName>
</protein>
<keyword evidence="1" id="KW-0812">Transmembrane</keyword>
<organism evidence="2 3">
    <name type="scientific">Candidatus Woesebacteria bacterium GW2011_GWA1_45_8</name>
    <dbReference type="NCBI Taxonomy" id="1618559"/>
    <lineage>
        <taxon>Bacteria</taxon>
        <taxon>Candidatus Woeseibacteriota</taxon>
    </lineage>
</organism>
<feature type="transmembrane region" description="Helical" evidence="1">
    <location>
        <begin position="389"/>
        <end position="409"/>
    </location>
</feature>
<feature type="transmembrane region" description="Helical" evidence="1">
    <location>
        <begin position="127"/>
        <end position="147"/>
    </location>
</feature>
<comment type="caution">
    <text evidence="2">The sequence shown here is derived from an EMBL/GenBank/DDBJ whole genome shotgun (WGS) entry which is preliminary data.</text>
</comment>
<sequence length="551" mass="62641">MGDLFKRLRQNPFEVFLFVGLFVFSGFLMFKTFQHPGGNLRIAAKAWSDFAATIPLVRSFSLGANFPPEYPIFPGFPIKYHFVFFFLVGILEKLGIPLDWALNSLSTLSFFALTVAIYFLAKEVFKKRVVALLSVVLFLFNGSWSFVEFFKSHPLGANTLRDIVTNVEFSSFGPYDGKVVSAFWNLNIFTNQRHLGIAYAAFLILVLIIYQSSRNPKNLTVFKSFLLGIAIGIFPFIHSAVFGMAGIALLVFFLIYPSLRLKIFIMGAVALTLAIPQILYMGPSQVEFSYFHPGYLVLNPTLKNFANYWVLNLGLTALLAPLGFLFSDKTQRKLFVPFVMLFVIGNLFQFTPDMPTNHKFFNLFLIGANFFTADLLVRMWERGFPFKLVVSIFILFLTLSGVIDFFSIANDRYVEILDIPVNPAAMFVLEKTPTDSIILPSSFLYDPASLAGRKIYLGWPYFSWGAGYDTTARAGLMQRMLTPKDPATFCSLIAKENIDFVEIQRPTLLPDTVVDYSFFEDNLHRVYFDPTTNFSIYDPVPFCSKLRDKFY</sequence>
<proteinExistence type="predicted"/>
<name>A0A0G1QUE6_9BACT</name>
<reference evidence="2 3" key="1">
    <citation type="journal article" date="2015" name="Nature">
        <title>rRNA introns, odd ribosomes, and small enigmatic genomes across a large radiation of phyla.</title>
        <authorList>
            <person name="Brown C.T."/>
            <person name="Hug L.A."/>
            <person name="Thomas B.C."/>
            <person name="Sharon I."/>
            <person name="Castelle C.J."/>
            <person name="Singh A."/>
            <person name="Wilkins M.J."/>
            <person name="Williams K.H."/>
            <person name="Banfield J.F."/>
        </authorList>
    </citation>
    <scope>NUCLEOTIDE SEQUENCE [LARGE SCALE GENOMIC DNA]</scope>
</reference>
<evidence type="ECO:0008006" key="4">
    <source>
        <dbReference type="Google" id="ProtNLM"/>
    </source>
</evidence>
<dbReference type="Proteomes" id="UP000034653">
    <property type="component" value="Unassembled WGS sequence"/>
</dbReference>
<feature type="transmembrane region" description="Helical" evidence="1">
    <location>
        <begin position="72"/>
        <end position="91"/>
    </location>
</feature>
<accession>A0A0G1QUE6</accession>
<feature type="transmembrane region" description="Helical" evidence="1">
    <location>
        <begin position="195"/>
        <end position="213"/>
    </location>
</feature>
<feature type="transmembrane region" description="Helical" evidence="1">
    <location>
        <begin position="12"/>
        <end position="30"/>
    </location>
</feature>
<feature type="transmembrane region" description="Helical" evidence="1">
    <location>
        <begin position="263"/>
        <end position="282"/>
    </location>
</feature>
<evidence type="ECO:0000256" key="1">
    <source>
        <dbReference type="SAM" id="Phobius"/>
    </source>
</evidence>
<dbReference type="AlphaFoldDB" id="A0A0G1QUE6"/>
<keyword evidence="1" id="KW-1133">Transmembrane helix</keyword>